<dbReference type="SUPFAM" id="SSF53697">
    <property type="entry name" value="SIS domain"/>
    <property type="match status" value="1"/>
</dbReference>
<dbReference type="GO" id="GO:0006047">
    <property type="term" value="P:UDP-N-acetylglucosamine metabolic process"/>
    <property type="evidence" value="ECO:0007669"/>
    <property type="project" value="TreeGrafter"/>
</dbReference>
<dbReference type="GO" id="GO:0006487">
    <property type="term" value="P:protein N-linked glycosylation"/>
    <property type="evidence" value="ECO:0007669"/>
    <property type="project" value="TreeGrafter"/>
</dbReference>
<reference evidence="2" key="1">
    <citation type="submission" date="2015-02" db="EMBL/GenBank/DDBJ databases">
        <title>A novel member of the family Ruminococcaceae isolated from human feces.</title>
        <authorList>
            <person name="Shkoporov A.N."/>
            <person name="Chaplin A.V."/>
            <person name="Motuzova O.V."/>
            <person name="Kafarskaia L.I."/>
            <person name="Khokhlova E.V."/>
            <person name="Efimov B.A."/>
        </authorList>
    </citation>
    <scope>NUCLEOTIDE SEQUENCE [LARGE SCALE GENOMIC DNA]</scope>
    <source>
        <strain evidence="2">585-1</strain>
    </source>
</reference>
<dbReference type="Gene3D" id="1.10.10.2240">
    <property type="match status" value="1"/>
</dbReference>
<dbReference type="PROSITE" id="PS51464">
    <property type="entry name" value="SIS"/>
    <property type="match status" value="1"/>
</dbReference>
<dbReference type="AlphaFoldDB" id="A0A0D8IWJ8"/>
<dbReference type="Gene3D" id="3.40.50.12570">
    <property type="match status" value="1"/>
</dbReference>
<gene>
    <name evidence="2" type="ORF">TQ39_14485</name>
</gene>
<evidence type="ECO:0000259" key="1">
    <source>
        <dbReference type="PROSITE" id="PS51464"/>
    </source>
</evidence>
<dbReference type="EMBL" id="JXXK01000024">
    <property type="protein sequence ID" value="KJF39085.1"/>
    <property type="molecule type" value="Genomic_DNA"/>
</dbReference>
<dbReference type="Pfam" id="PF01380">
    <property type="entry name" value="SIS"/>
    <property type="match status" value="1"/>
</dbReference>
<dbReference type="PANTHER" id="PTHR10937:SF14">
    <property type="entry name" value="FRUCTOSELYSINE 6-PHOSPHATE DEGLYCASE"/>
    <property type="match status" value="1"/>
</dbReference>
<sequence>MHEEKIALVDGQVKAVQQAVAARAVENVYFVACGGSLATLYPGKYILERETAAVSTGAYTAAEFLNDPPARLGEKSLVVLNSQSGGTPETAAAARLATGRGALTAAFTTTPGSALEQAADHIVYYFDDPASPYPAVLTIFPEVYKLTYALLDVWNGTGRLPEVNAAMLRLQDTFDEACAAYRPAARAFGAKYAGEPILYSIAAGLDACVGYVLTNCLVMESLWKHSSPLHAGEFFHGAFEAVDDTAAVFALLGLGKTRALEERAVKFLQRKTGKLTVLDAAALDLEAYPGWLRAPVSALVLNRLAALYCDEMSYAMGHPISSRRYMGVEKY</sequence>
<dbReference type="Gene3D" id="3.40.50.10490">
    <property type="entry name" value="Glucose-6-phosphate isomerase like protein, domain 1"/>
    <property type="match status" value="1"/>
</dbReference>
<proteinExistence type="predicted"/>
<dbReference type="CDD" id="cd05710">
    <property type="entry name" value="SIS_1"/>
    <property type="match status" value="1"/>
</dbReference>
<dbReference type="GO" id="GO:0097367">
    <property type="term" value="F:carbohydrate derivative binding"/>
    <property type="evidence" value="ECO:0007669"/>
    <property type="project" value="InterPro"/>
</dbReference>
<dbReference type="GO" id="GO:0006002">
    <property type="term" value="P:fructose 6-phosphate metabolic process"/>
    <property type="evidence" value="ECO:0007669"/>
    <property type="project" value="TreeGrafter"/>
</dbReference>
<dbReference type="PANTHER" id="PTHR10937">
    <property type="entry name" value="GLUCOSAMINE--FRUCTOSE-6-PHOSPHATE AMINOTRANSFERASE, ISOMERIZING"/>
    <property type="match status" value="1"/>
</dbReference>
<dbReference type="InterPro" id="IPR035488">
    <property type="entry name" value="FrlB_SIS"/>
</dbReference>
<dbReference type="InterPro" id="IPR046348">
    <property type="entry name" value="SIS_dom_sf"/>
</dbReference>
<evidence type="ECO:0000313" key="2">
    <source>
        <dbReference type="EMBL" id="KJF39085.1"/>
    </source>
</evidence>
<dbReference type="GO" id="GO:0004360">
    <property type="term" value="F:glutamine-fructose-6-phosphate transaminase (isomerizing) activity"/>
    <property type="evidence" value="ECO:0007669"/>
    <property type="project" value="TreeGrafter"/>
</dbReference>
<keyword evidence="3" id="KW-1185">Reference proteome</keyword>
<name>A0A0D8IWJ8_9FIRM</name>
<dbReference type="Proteomes" id="UP000032483">
    <property type="component" value="Unassembled WGS sequence"/>
</dbReference>
<organism evidence="2 3">
    <name type="scientific">Ruthenibacterium lactatiformans</name>
    <dbReference type="NCBI Taxonomy" id="1550024"/>
    <lineage>
        <taxon>Bacteria</taxon>
        <taxon>Bacillati</taxon>
        <taxon>Bacillota</taxon>
        <taxon>Clostridia</taxon>
        <taxon>Eubacteriales</taxon>
        <taxon>Oscillospiraceae</taxon>
        <taxon>Ruthenibacterium</taxon>
    </lineage>
</organism>
<protein>
    <recommendedName>
        <fullName evidence="1">SIS domain-containing protein</fullName>
    </recommendedName>
</protein>
<accession>A0A0D8IWJ8</accession>
<dbReference type="InterPro" id="IPR001347">
    <property type="entry name" value="SIS_dom"/>
</dbReference>
<dbReference type="RefSeq" id="WP_050006028.1">
    <property type="nucleotide sequence ID" value="NZ_CATXDA010000068.1"/>
</dbReference>
<feature type="domain" description="SIS" evidence="1">
    <location>
        <begin position="16"/>
        <end position="161"/>
    </location>
</feature>
<dbReference type="GeneID" id="42857775"/>
<evidence type="ECO:0000313" key="3">
    <source>
        <dbReference type="Proteomes" id="UP000032483"/>
    </source>
</evidence>
<comment type="caution">
    <text evidence="2">The sequence shown here is derived from an EMBL/GenBank/DDBJ whole genome shotgun (WGS) entry which is preliminary data.</text>
</comment>